<accession>A0A2H1V7P6</accession>
<gene>
    <name evidence="1" type="ORF">SFRICE_036893</name>
</gene>
<protein>
    <submittedName>
        <fullName evidence="1">SFRICE_036893</fullName>
    </submittedName>
</protein>
<organism evidence="1">
    <name type="scientific">Spodoptera frugiperda</name>
    <name type="common">Fall armyworm</name>
    <dbReference type="NCBI Taxonomy" id="7108"/>
    <lineage>
        <taxon>Eukaryota</taxon>
        <taxon>Metazoa</taxon>
        <taxon>Ecdysozoa</taxon>
        <taxon>Arthropoda</taxon>
        <taxon>Hexapoda</taxon>
        <taxon>Insecta</taxon>
        <taxon>Pterygota</taxon>
        <taxon>Neoptera</taxon>
        <taxon>Endopterygota</taxon>
        <taxon>Lepidoptera</taxon>
        <taxon>Glossata</taxon>
        <taxon>Ditrysia</taxon>
        <taxon>Noctuoidea</taxon>
        <taxon>Noctuidae</taxon>
        <taxon>Amphipyrinae</taxon>
        <taxon>Spodoptera</taxon>
    </lineage>
</organism>
<name>A0A2H1V7P6_SPOFR</name>
<reference evidence="1" key="1">
    <citation type="submission" date="2016-07" db="EMBL/GenBank/DDBJ databases">
        <authorList>
            <person name="Bretaudeau A."/>
        </authorList>
    </citation>
    <scope>NUCLEOTIDE SEQUENCE</scope>
    <source>
        <strain evidence="1">Rice</strain>
        <tissue evidence="1">Whole body</tissue>
    </source>
</reference>
<dbReference type="EMBL" id="ODYU01001111">
    <property type="protein sequence ID" value="SOQ36870.1"/>
    <property type="molecule type" value="Genomic_DNA"/>
</dbReference>
<sequence length="133" mass="14552">MKTVTRTGSSVQIQIQDITVGTVVEQLAVVQRVAGLIPARSDNLCDPKMSQFSDTSTTHTHTHTHTDKTTQLLPHLRNDQSFSILSDQSLATTRKAHARPEWSHRRAMQAMTHIAGSGAGQINARCRPPSDTA</sequence>
<dbReference type="AlphaFoldDB" id="A0A2H1V7P6"/>
<proteinExistence type="predicted"/>
<evidence type="ECO:0000313" key="1">
    <source>
        <dbReference type="EMBL" id="SOQ36870.1"/>
    </source>
</evidence>